<dbReference type="GO" id="GO:1902716">
    <property type="term" value="C:cell cortex of growing cell tip"/>
    <property type="evidence" value="ECO:0007669"/>
    <property type="project" value="TreeGrafter"/>
</dbReference>
<feature type="compositionally biased region" description="Polar residues" evidence="2">
    <location>
        <begin position="32"/>
        <end position="41"/>
    </location>
</feature>
<evidence type="ECO:0000256" key="1">
    <source>
        <dbReference type="ARBA" id="ARBA00022737"/>
    </source>
</evidence>
<feature type="compositionally biased region" description="Basic and acidic residues" evidence="2">
    <location>
        <begin position="397"/>
        <end position="408"/>
    </location>
</feature>
<dbReference type="InterPro" id="IPR013724">
    <property type="entry name" value="GIT_SHD"/>
</dbReference>
<dbReference type="SMART" id="SM00555">
    <property type="entry name" value="GIT"/>
    <property type="match status" value="2"/>
</dbReference>
<evidence type="ECO:0000259" key="3">
    <source>
        <dbReference type="SMART" id="SM00555"/>
    </source>
</evidence>
<reference evidence="4 5" key="1">
    <citation type="journal article" date="2017" name="Biotechnol. Biofuels">
        <title>Differential beta-glucosidase expression as a function of carbon source availability in Talaromyces amestolkiae: a genomic and proteomic approach.</title>
        <authorList>
            <person name="de Eugenio L.I."/>
            <person name="Mendez-Liter J.A."/>
            <person name="Nieto-Dominguez M."/>
            <person name="Alonso L."/>
            <person name="Gil-Munoz J."/>
            <person name="Barriuso J."/>
            <person name="Prieto A."/>
            <person name="Martinez M.J."/>
        </authorList>
    </citation>
    <scope>NUCLEOTIDE SEQUENCE [LARGE SCALE GENOMIC DNA]</scope>
    <source>
        <strain evidence="4 5">CIB</strain>
    </source>
</reference>
<feature type="region of interest" description="Disordered" evidence="2">
    <location>
        <begin position="26"/>
        <end position="100"/>
    </location>
</feature>
<name>A0A364L367_TALAM</name>
<dbReference type="Proteomes" id="UP000249363">
    <property type="component" value="Unassembled WGS sequence"/>
</dbReference>
<keyword evidence="5" id="KW-1185">Reference proteome</keyword>
<gene>
    <name evidence="4" type="ORF">BHQ10_006258</name>
</gene>
<organism evidence="4 5">
    <name type="scientific">Talaromyces amestolkiae</name>
    <dbReference type="NCBI Taxonomy" id="1196081"/>
    <lineage>
        <taxon>Eukaryota</taxon>
        <taxon>Fungi</taxon>
        <taxon>Dikarya</taxon>
        <taxon>Ascomycota</taxon>
        <taxon>Pezizomycotina</taxon>
        <taxon>Eurotiomycetes</taxon>
        <taxon>Eurotiomycetidae</taxon>
        <taxon>Eurotiales</taxon>
        <taxon>Trichocomaceae</taxon>
        <taxon>Talaromyces</taxon>
        <taxon>Talaromyces sect. Talaromyces</taxon>
    </lineage>
</organism>
<proteinExistence type="predicted"/>
<dbReference type="InterPro" id="IPR056439">
    <property type="entry name" value="VBS_C3G9"/>
</dbReference>
<comment type="caution">
    <text evidence="4">The sequence shown here is derived from an EMBL/GenBank/DDBJ whole genome shotgun (WGS) entry which is preliminary data.</text>
</comment>
<dbReference type="GeneID" id="63795474"/>
<evidence type="ECO:0000313" key="4">
    <source>
        <dbReference type="EMBL" id="RAO70246.1"/>
    </source>
</evidence>
<feature type="compositionally biased region" description="Low complexity" evidence="2">
    <location>
        <begin position="42"/>
        <end position="57"/>
    </location>
</feature>
<dbReference type="Pfam" id="PF08518">
    <property type="entry name" value="GIT_SHD"/>
    <property type="match status" value="2"/>
</dbReference>
<feature type="compositionally biased region" description="Low complexity" evidence="2">
    <location>
        <begin position="242"/>
        <end position="252"/>
    </location>
</feature>
<dbReference type="Pfam" id="PF23742">
    <property type="entry name" value="VBS_C3G9"/>
    <property type="match status" value="1"/>
</dbReference>
<feature type="domain" description="GIT Spa2 homology (SHD)" evidence="3">
    <location>
        <begin position="190"/>
        <end position="220"/>
    </location>
</feature>
<feature type="compositionally biased region" description="Pro residues" evidence="2">
    <location>
        <begin position="166"/>
        <end position="180"/>
    </location>
</feature>
<dbReference type="OrthoDB" id="5588096at2759"/>
<dbReference type="EMBL" id="MIKG01000011">
    <property type="protein sequence ID" value="RAO70246.1"/>
    <property type="molecule type" value="Genomic_DNA"/>
</dbReference>
<dbReference type="Gene3D" id="1.20.120.330">
    <property type="entry name" value="Nucleotidyltransferases domain 2"/>
    <property type="match status" value="1"/>
</dbReference>
<dbReference type="PANTHER" id="PTHR21601">
    <property type="entry name" value="SPA2 PROTEIN"/>
    <property type="match status" value="1"/>
</dbReference>
<evidence type="ECO:0000313" key="5">
    <source>
        <dbReference type="Proteomes" id="UP000249363"/>
    </source>
</evidence>
<feature type="compositionally biased region" description="Pro residues" evidence="2">
    <location>
        <begin position="278"/>
        <end position="294"/>
    </location>
</feature>
<dbReference type="STRING" id="1196081.A0A364L367"/>
<dbReference type="GO" id="GO:0005826">
    <property type="term" value="C:actomyosin contractile ring"/>
    <property type="evidence" value="ECO:0007669"/>
    <property type="project" value="TreeGrafter"/>
</dbReference>
<sequence>MNGRNGTMSPVSADDSEWSGIGQYQLGLNAPLSPSVQNRGNLATPPSSGAPTPTGSLGLNGGNPMPRRPGDPGNPSPPSSVAARSSVGTLPDQQGGRYRRMEDSLAQHYNAVRRFLGNPHASDRAAMKTNKARDKLLRLSPTQFHELSTDVFDELVRRQQAAGGPGRPPRTDIPPSLPPRPDFHEKRNQARQKLASLQHPRFRDLATDVFCELERRFPQFAGPDVPRVGSPAGSMRGGPPRGNGPMNGFRPGSNGFPPNGYPGGSRPASRGPGGRGYPPGPGGPGGPGGPPGGRFPPRQQSLSGGISPGGEEPLAKSFQSNTIVPNKSTLVEDDDDGGLDDDFDGRSDAFGLDALQSRRGTTTTLGEKKLLSDSQAQVTTLQERVDELQALMKSKDEEISRLQDEQEKSQISTSERNEWEGVKSELETKLTDVENANTYLQNKLEQMQQEHAQKERELREQIEAAQSAGVDVELQERYSDLEIRHESLQSQLQEQQKTTEEVRRDASNFLKEMRAMSERSNATWEQEEKLSRDFNRLEEEVKEWKNRYVRAKTQLRHLRTSTVGIPNLHTDVGMAARENELIHEHGLVKDAHVTKFQMSIDELLRSARSGEPSLVLEQMKVVVVAVRHMMNDTETGAEVSPAQKRAKSRVSATANNLITASKNFAGSNGLSPVSLLDAAASHLSTAVIELLRLVKVQASPIEDFEDENEDNIAPMQSPGYFSIAASQSRLSNNESVYSAISSPSARTRSIAHSRRTMSRSGIPIQGLAIGKAGYGAVRPQDHELEELKLYLEDQTEGLVQTIQALVASIRGAENISAIRNHISAISIVVGNVVASTDHAMDKAEISPAVRERLGPVVQSLAECSDRLSHTAAEGEEIESPEQLRDLTAKLPPIAFEIARETKELVQRIDQLELDEGNSDDFR</sequence>
<dbReference type="AlphaFoldDB" id="A0A364L367"/>
<accession>A0A364L367</accession>
<feature type="region of interest" description="Disordered" evidence="2">
    <location>
        <begin position="220"/>
        <end position="344"/>
    </location>
</feature>
<feature type="region of interest" description="Disordered" evidence="2">
    <location>
        <begin position="397"/>
        <end position="423"/>
    </location>
</feature>
<dbReference type="PANTHER" id="PTHR21601:SF0">
    <property type="entry name" value="PROTEIN SPA2-RELATED"/>
    <property type="match status" value="1"/>
</dbReference>
<dbReference type="RefSeq" id="XP_040734762.1">
    <property type="nucleotide sequence ID" value="XM_040878824.1"/>
</dbReference>
<feature type="compositionally biased region" description="Polar residues" evidence="2">
    <location>
        <begin position="317"/>
        <end position="329"/>
    </location>
</feature>
<protein>
    <recommendedName>
        <fullName evidence="3">GIT Spa2 homology (SHD) domain-containing protein</fullName>
    </recommendedName>
</protein>
<feature type="domain" description="GIT Spa2 homology (SHD)" evidence="3">
    <location>
        <begin position="132"/>
        <end position="162"/>
    </location>
</feature>
<dbReference type="InterPro" id="IPR039892">
    <property type="entry name" value="Spa2/Sph1"/>
</dbReference>
<feature type="region of interest" description="Disordered" evidence="2">
    <location>
        <begin position="159"/>
        <end position="199"/>
    </location>
</feature>
<dbReference type="InterPro" id="IPR022018">
    <property type="entry name" value="GIT1_C"/>
</dbReference>
<keyword evidence="1" id="KW-0677">Repeat</keyword>
<dbReference type="Pfam" id="PF12205">
    <property type="entry name" value="GIT1_C"/>
    <property type="match status" value="1"/>
</dbReference>
<evidence type="ECO:0000256" key="2">
    <source>
        <dbReference type="SAM" id="MobiDB-lite"/>
    </source>
</evidence>
<feature type="compositionally biased region" description="Acidic residues" evidence="2">
    <location>
        <begin position="331"/>
        <end position="343"/>
    </location>
</feature>
<dbReference type="GO" id="GO:0005078">
    <property type="term" value="F:MAP-kinase scaffold activity"/>
    <property type="evidence" value="ECO:0007669"/>
    <property type="project" value="TreeGrafter"/>
</dbReference>